<protein>
    <submittedName>
        <fullName evidence="2">Uncharacterized protein</fullName>
    </submittedName>
</protein>
<accession>A0A9W6ES66</accession>
<proteinExistence type="predicted"/>
<organism evidence="2 3">
    <name type="scientific">Philodulcilactobacillus myokoensis</name>
    <dbReference type="NCBI Taxonomy" id="2929573"/>
    <lineage>
        <taxon>Bacteria</taxon>
        <taxon>Bacillati</taxon>
        <taxon>Bacillota</taxon>
        <taxon>Bacilli</taxon>
        <taxon>Lactobacillales</taxon>
        <taxon>Lactobacillaceae</taxon>
        <taxon>Philodulcilactobacillus</taxon>
    </lineage>
</organism>
<dbReference type="EMBL" id="BRPL01000002">
    <property type="protein sequence ID" value="GLB46505.1"/>
    <property type="molecule type" value="Genomic_DNA"/>
</dbReference>
<evidence type="ECO:0000313" key="3">
    <source>
        <dbReference type="Proteomes" id="UP001144204"/>
    </source>
</evidence>
<keyword evidence="1" id="KW-0812">Transmembrane</keyword>
<name>A0A9W6ES66_9LACO</name>
<keyword evidence="1" id="KW-0472">Membrane</keyword>
<evidence type="ECO:0000313" key="2">
    <source>
        <dbReference type="EMBL" id="GLB46505.1"/>
    </source>
</evidence>
<keyword evidence="1" id="KW-1133">Transmembrane helix</keyword>
<sequence length="59" mass="6614">MINSEIPTSVIAPATFMVASMVSYYVVMLLTSLRTPTTAIQIDMDGWKVLKYDISKKRS</sequence>
<dbReference type="AlphaFoldDB" id="A0A9W6ES66"/>
<reference evidence="2" key="2">
    <citation type="journal article" date="2023" name="PLoS ONE">
        <title>Philodulcilactobacillus myokoensis gen. nov., sp. nov., a fructophilic, acidophilic, and agar-phobic lactic acid bacterium isolated from fermented vegetable extracts.</title>
        <authorList>
            <person name="Kouya T."/>
            <person name="Ishiyama Y."/>
            <person name="Ohashi S."/>
            <person name="Kumakubo R."/>
            <person name="Yamazaki T."/>
            <person name="Otaki T."/>
        </authorList>
    </citation>
    <scope>NUCLEOTIDE SEQUENCE</scope>
    <source>
        <strain evidence="2">WR16-4</strain>
    </source>
</reference>
<reference evidence="2" key="1">
    <citation type="submission" date="2022-07" db="EMBL/GenBank/DDBJ databases">
        <authorList>
            <person name="Kouya T."/>
            <person name="Ishiyama Y."/>
        </authorList>
    </citation>
    <scope>NUCLEOTIDE SEQUENCE</scope>
    <source>
        <strain evidence="2">WR16-4</strain>
    </source>
</reference>
<feature type="transmembrane region" description="Helical" evidence="1">
    <location>
        <begin position="6"/>
        <end position="27"/>
    </location>
</feature>
<comment type="caution">
    <text evidence="2">The sequence shown here is derived from an EMBL/GenBank/DDBJ whole genome shotgun (WGS) entry which is preliminary data.</text>
</comment>
<keyword evidence="3" id="KW-1185">Reference proteome</keyword>
<gene>
    <name evidence="2" type="ORF">WR164_04840</name>
</gene>
<dbReference type="Proteomes" id="UP001144204">
    <property type="component" value="Unassembled WGS sequence"/>
</dbReference>
<evidence type="ECO:0000256" key="1">
    <source>
        <dbReference type="SAM" id="Phobius"/>
    </source>
</evidence>